<feature type="transmembrane region" description="Helical" evidence="1">
    <location>
        <begin position="594"/>
        <end position="615"/>
    </location>
</feature>
<reference evidence="3 4" key="2">
    <citation type="journal article" date="2010" name="Nucleic Acids Res.">
        <title>BeetleBase in 2010: revisions to provide comprehensive genomic information for Tribolium castaneum.</title>
        <authorList>
            <person name="Kim H.S."/>
            <person name="Murphy T."/>
            <person name="Xia J."/>
            <person name="Caragea D."/>
            <person name="Park Y."/>
            <person name="Beeman R.W."/>
            <person name="Lorenzen M.D."/>
            <person name="Butcher S."/>
            <person name="Manak J.R."/>
            <person name="Brown S.J."/>
        </authorList>
    </citation>
    <scope>NUCLEOTIDE SEQUENCE [LARGE SCALE GENOMIC DNA]</scope>
    <source>
        <strain evidence="3 4">Georgia GA2</strain>
    </source>
</reference>
<reference evidence="3 4" key="1">
    <citation type="journal article" date="2008" name="Nature">
        <title>The genome of the model beetle and pest Tribolium castaneum.</title>
        <authorList>
            <consortium name="Tribolium Genome Sequencing Consortium"/>
            <person name="Richards S."/>
            <person name="Gibbs R.A."/>
            <person name="Weinstock G.M."/>
            <person name="Brown S.J."/>
            <person name="Denell R."/>
            <person name="Beeman R.W."/>
            <person name="Gibbs R."/>
            <person name="Beeman R.W."/>
            <person name="Brown S.J."/>
            <person name="Bucher G."/>
            <person name="Friedrich M."/>
            <person name="Grimmelikhuijzen C.J."/>
            <person name="Klingler M."/>
            <person name="Lorenzen M."/>
            <person name="Richards S."/>
            <person name="Roth S."/>
            <person name="Schroder R."/>
            <person name="Tautz D."/>
            <person name="Zdobnov E.M."/>
            <person name="Muzny D."/>
            <person name="Gibbs R.A."/>
            <person name="Weinstock G.M."/>
            <person name="Attaway T."/>
            <person name="Bell S."/>
            <person name="Buhay C.J."/>
            <person name="Chandrabose M.N."/>
            <person name="Chavez D."/>
            <person name="Clerk-Blankenburg K.P."/>
            <person name="Cree A."/>
            <person name="Dao M."/>
            <person name="Davis C."/>
            <person name="Chacko J."/>
            <person name="Dinh H."/>
            <person name="Dugan-Rocha S."/>
            <person name="Fowler G."/>
            <person name="Garner T.T."/>
            <person name="Garnes J."/>
            <person name="Gnirke A."/>
            <person name="Hawes A."/>
            <person name="Hernandez J."/>
            <person name="Hines S."/>
            <person name="Holder M."/>
            <person name="Hume J."/>
            <person name="Jhangiani S.N."/>
            <person name="Joshi V."/>
            <person name="Khan Z.M."/>
            <person name="Jackson L."/>
            <person name="Kovar C."/>
            <person name="Kowis A."/>
            <person name="Lee S."/>
            <person name="Lewis L.R."/>
            <person name="Margolis J."/>
            <person name="Morgan M."/>
            <person name="Nazareth L.V."/>
            <person name="Nguyen N."/>
            <person name="Okwuonu G."/>
            <person name="Parker D."/>
            <person name="Richards S."/>
            <person name="Ruiz S.J."/>
            <person name="Santibanez J."/>
            <person name="Savard J."/>
            <person name="Scherer S.E."/>
            <person name="Schneider B."/>
            <person name="Sodergren E."/>
            <person name="Tautz D."/>
            <person name="Vattahil S."/>
            <person name="Villasana D."/>
            <person name="White C.S."/>
            <person name="Wright R."/>
            <person name="Park Y."/>
            <person name="Beeman R.W."/>
            <person name="Lord J."/>
            <person name="Oppert B."/>
            <person name="Lorenzen M."/>
            <person name="Brown S."/>
            <person name="Wang L."/>
            <person name="Savard J."/>
            <person name="Tautz D."/>
            <person name="Richards S."/>
            <person name="Weinstock G."/>
            <person name="Gibbs R.A."/>
            <person name="Liu Y."/>
            <person name="Worley K."/>
            <person name="Weinstock G."/>
            <person name="Elsik C.G."/>
            <person name="Reese J.T."/>
            <person name="Elhaik E."/>
            <person name="Landan G."/>
            <person name="Graur D."/>
            <person name="Arensburger P."/>
            <person name="Atkinson P."/>
            <person name="Beeman R.W."/>
            <person name="Beidler J."/>
            <person name="Brown S.J."/>
            <person name="Demuth J.P."/>
            <person name="Drury D.W."/>
            <person name="Du Y.Z."/>
            <person name="Fujiwara H."/>
            <person name="Lorenzen M."/>
            <person name="Maselli V."/>
            <person name="Osanai M."/>
            <person name="Park Y."/>
            <person name="Robertson H.M."/>
            <person name="Tu Z."/>
            <person name="Wang J.J."/>
            <person name="Wang S."/>
            <person name="Richards S."/>
            <person name="Song H."/>
            <person name="Zhang L."/>
            <person name="Sodergren E."/>
            <person name="Werner D."/>
            <person name="Stanke M."/>
            <person name="Morgenstern B."/>
            <person name="Solovyev V."/>
            <person name="Kosarev P."/>
            <person name="Brown G."/>
            <person name="Chen H.C."/>
            <person name="Ermolaeva O."/>
            <person name="Hlavina W."/>
            <person name="Kapustin Y."/>
            <person name="Kiryutin B."/>
            <person name="Kitts P."/>
            <person name="Maglott D."/>
            <person name="Pruitt K."/>
            <person name="Sapojnikov V."/>
            <person name="Souvorov A."/>
            <person name="Mackey A.J."/>
            <person name="Waterhouse R.M."/>
            <person name="Wyder S."/>
            <person name="Zdobnov E.M."/>
            <person name="Zdobnov E.M."/>
            <person name="Wyder S."/>
            <person name="Kriventseva E.V."/>
            <person name="Kadowaki T."/>
            <person name="Bork P."/>
            <person name="Aranda M."/>
            <person name="Bao R."/>
            <person name="Beermann A."/>
            <person name="Berns N."/>
            <person name="Bolognesi R."/>
            <person name="Bonneton F."/>
            <person name="Bopp D."/>
            <person name="Brown S.J."/>
            <person name="Bucher G."/>
            <person name="Butts T."/>
            <person name="Chaumot A."/>
            <person name="Denell R.E."/>
            <person name="Ferrier D.E."/>
            <person name="Friedrich M."/>
            <person name="Gordon C.M."/>
            <person name="Jindra M."/>
            <person name="Klingler M."/>
            <person name="Lan Q."/>
            <person name="Lattorff H.M."/>
            <person name="Laudet V."/>
            <person name="von Levetsow C."/>
            <person name="Liu Z."/>
            <person name="Lutz R."/>
            <person name="Lynch J.A."/>
            <person name="da Fonseca R.N."/>
            <person name="Posnien N."/>
            <person name="Reuter R."/>
            <person name="Roth S."/>
            <person name="Savard J."/>
            <person name="Schinko J.B."/>
            <person name="Schmitt C."/>
            <person name="Schoppmeier M."/>
            <person name="Schroder R."/>
            <person name="Shippy T.D."/>
            <person name="Simonnet F."/>
            <person name="Marques-Souza H."/>
            <person name="Tautz D."/>
            <person name="Tomoyasu Y."/>
            <person name="Trauner J."/>
            <person name="Van der Zee M."/>
            <person name="Vervoort M."/>
            <person name="Wittkopp N."/>
            <person name="Wimmer E.A."/>
            <person name="Yang X."/>
            <person name="Jones A.K."/>
            <person name="Sattelle D.B."/>
            <person name="Ebert P.R."/>
            <person name="Nelson D."/>
            <person name="Scott J.G."/>
            <person name="Beeman R.W."/>
            <person name="Muthukrishnan S."/>
            <person name="Kramer K.J."/>
            <person name="Arakane Y."/>
            <person name="Beeman R.W."/>
            <person name="Zhu Q."/>
            <person name="Hogenkamp D."/>
            <person name="Dixit R."/>
            <person name="Oppert B."/>
            <person name="Jiang H."/>
            <person name="Zou Z."/>
            <person name="Marshall J."/>
            <person name="Elpidina E."/>
            <person name="Vinokurov K."/>
            <person name="Oppert C."/>
            <person name="Zou Z."/>
            <person name="Evans J."/>
            <person name="Lu Z."/>
            <person name="Zhao P."/>
            <person name="Sumathipala N."/>
            <person name="Altincicek B."/>
            <person name="Vilcinskas A."/>
            <person name="Williams M."/>
            <person name="Hultmark D."/>
            <person name="Hetru C."/>
            <person name="Jiang H."/>
            <person name="Grimmelikhuijzen C.J."/>
            <person name="Hauser F."/>
            <person name="Cazzamali G."/>
            <person name="Williamson M."/>
            <person name="Park Y."/>
            <person name="Li B."/>
            <person name="Tanaka Y."/>
            <person name="Predel R."/>
            <person name="Neupert S."/>
            <person name="Schachtner J."/>
            <person name="Verleyen P."/>
            <person name="Raible F."/>
            <person name="Bork P."/>
            <person name="Friedrich M."/>
            <person name="Walden K.K."/>
            <person name="Robertson H.M."/>
            <person name="Angeli S."/>
            <person name="Foret S."/>
            <person name="Bucher G."/>
            <person name="Schuetz S."/>
            <person name="Maleszka R."/>
            <person name="Wimmer E.A."/>
            <person name="Beeman R.W."/>
            <person name="Lorenzen M."/>
            <person name="Tomoyasu Y."/>
            <person name="Miller S.C."/>
            <person name="Grossmann D."/>
            <person name="Bucher G."/>
        </authorList>
    </citation>
    <scope>NUCLEOTIDE SEQUENCE [LARGE SCALE GENOMIC DNA]</scope>
    <source>
        <strain evidence="3 4">Georgia GA2</strain>
    </source>
</reference>
<dbReference type="SMART" id="SM00703">
    <property type="entry name" value="NRF"/>
    <property type="match status" value="1"/>
</dbReference>
<feature type="transmembrane region" description="Helical" evidence="1">
    <location>
        <begin position="552"/>
        <end position="570"/>
    </location>
</feature>
<keyword evidence="1" id="KW-1133">Transmembrane helix</keyword>
<name>A0A139W8Q2_TRICA</name>
<dbReference type="Proteomes" id="UP000007266">
    <property type="component" value="Unassembled WGS sequence"/>
</dbReference>
<feature type="transmembrane region" description="Helical" evidence="1">
    <location>
        <begin position="373"/>
        <end position="393"/>
    </location>
</feature>
<dbReference type="Pfam" id="PF01757">
    <property type="entry name" value="Acyl_transf_3"/>
    <property type="match status" value="1"/>
</dbReference>
<dbReference type="InParanoid" id="A0A139W8Q2"/>
<dbReference type="Pfam" id="PF20146">
    <property type="entry name" value="NRF"/>
    <property type="match status" value="1"/>
</dbReference>
<accession>A0A139W8Q2</accession>
<feature type="transmembrane region" description="Helical" evidence="1">
    <location>
        <begin position="312"/>
        <end position="337"/>
    </location>
</feature>
<feature type="transmembrane region" description="Helical" evidence="1">
    <location>
        <begin position="479"/>
        <end position="500"/>
    </location>
</feature>
<dbReference type="InterPro" id="IPR052728">
    <property type="entry name" value="O2_lipid_transport_reg"/>
</dbReference>
<feature type="transmembrane region" description="Helical" evidence="1">
    <location>
        <begin position="400"/>
        <end position="419"/>
    </location>
</feature>
<sequence>MKQGLLMNQVLATYVLDNAQDSFCKNHSNLYRNGLRSFEPWALNMFDSSSKIQPGILLGNLFEFGSFKQCIQTRFGEIRGKHCSVKITPNLNLVKKILSFRNITERRFPKIKLIVEKSALFWSICVPASCPTDDILRHFKKIILEMTEGLNLSVSLDEHHCFSEENRLQMGLPQYVSLAILLLFIAMSVVSTVLPTNSFFSAFSITSNYQKIVARRRPNDLDCLHGLRFLSTCYVIVGHRYLMAMFSPVINGLEILDWILNYSSTIIIGGTICVDTFFMLSGLLVSVSFFHHVTKNGTFNVLTFYLYRYFRITPPLAIVVLIYATLVEFLGSGPLWYDTCLAHLEPCKYYWWSTLLYVQSYINPHALCILQTWSLTCDMIFFYFSPVLLYPLWKSRMFGLIVCVFFYILSVTVSFYLAWINEYDGGMPITNQLFETKYFQQHYIAPHTRAPPYILGVLFGYCLFTLKDRKTKMNFFTNLSGWFLATIFMSVSVVGSYSFQMENHDYNQLEASLFLSCSRSAWTFGLIWIIWTCVNGYGGLINDFLSAFVFRVLGRISYGCFLLHLILQIFKNGANKMPIYFSNFAAIYDSCADLVLVVTASFFFTIFYELPLLNIESWFFKIEKKVQSND</sequence>
<feature type="transmembrane region" description="Helical" evidence="1">
    <location>
        <begin position="450"/>
        <end position="467"/>
    </location>
</feature>
<evidence type="ECO:0000313" key="4">
    <source>
        <dbReference type="Proteomes" id="UP000007266"/>
    </source>
</evidence>
<gene>
    <name evidence="3" type="primary">AUGUSTUS-3.0.2_31689</name>
    <name evidence="3" type="ORF">TcasGA2_TC031689</name>
</gene>
<keyword evidence="1" id="KW-0472">Membrane</keyword>
<organism evidence="3 4">
    <name type="scientific">Tribolium castaneum</name>
    <name type="common">Red flour beetle</name>
    <dbReference type="NCBI Taxonomy" id="7070"/>
    <lineage>
        <taxon>Eukaryota</taxon>
        <taxon>Metazoa</taxon>
        <taxon>Ecdysozoa</taxon>
        <taxon>Arthropoda</taxon>
        <taxon>Hexapoda</taxon>
        <taxon>Insecta</taxon>
        <taxon>Pterygota</taxon>
        <taxon>Neoptera</taxon>
        <taxon>Endopterygota</taxon>
        <taxon>Coleoptera</taxon>
        <taxon>Polyphaga</taxon>
        <taxon>Cucujiformia</taxon>
        <taxon>Tenebrionidae</taxon>
        <taxon>Tenebrionidae incertae sedis</taxon>
        <taxon>Tribolium</taxon>
    </lineage>
</organism>
<feature type="transmembrane region" description="Helical" evidence="1">
    <location>
        <begin position="272"/>
        <end position="292"/>
    </location>
</feature>
<keyword evidence="1" id="KW-0812">Transmembrane</keyword>
<dbReference type="InterPro" id="IPR002656">
    <property type="entry name" value="Acyl_transf_3_dom"/>
</dbReference>
<dbReference type="AlphaFoldDB" id="A0A139W8Q2"/>
<feature type="transmembrane region" description="Helical" evidence="1">
    <location>
        <begin position="175"/>
        <end position="194"/>
    </location>
</feature>
<feature type="domain" description="Nose resistant-to-fluoxetine protein N-terminal" evidence="2">
    <location>
        <begin position="21"/>
        <end position="156"/>
    </location>
</feature>
<dbReference type="GO" id="GO:0016747">
    <property type="term" value="F:acyltransferase activity, transferring groups other than amino-acyl groups"/>
    <property type="evidence" value="ECO:0007669"/>
    <property type="project" value="InterPro"/>
</dbReference>
<proteinExistence type="predicted"/>
<dbReference type="PANTHER" id="PTHR11161:SF0">
    <property type="entry name" value="O-ACYLTRANSFERASE LIKE PROTEIN"/>
    <property type="match status" value="1"/>
</dbReference>
<dbReference type="OMA" id="CESGWFW"/>
<protein>
    <submittedName>
        <fullName evidence="3">Nose resistant to fluoxetine protein 6-like Protein</fullName>
    </submittedName>
</protein>
<evidence type="ECO:0000256" key="1">
    <source>
        <dbReference type="SAM" id="Phobius"/>
    </source>
</evidence>
<evidence type="ECO:0000313" key="3">
    <source>
        <dbReference type="EMBL" id="KXZ75663.1"/>
    </source>
</evidence>
<dbReference type="EMBL" id="KQ973114">
    <property type="protein sequence ID" value="KXZ75663.1"/>
    <property type="molecule type" value="Genomic_DNA"/>
</dbReference>
<dbReference type="InterPro" id="IPR006621">
    <property type="entry name" value="Nose-resist-to-fluoxetine_N"/>
</dbReference>
<evidence type="ECO:0000259" key="2">
    <source>
        <dbReference type="SMART" id="SM00703"/>
    </source>
</evidence>
<keyword evidence="4" id="KW-1185">Reference proteome</keyword>
<dbReference type="PANTHER" id="PTHR11161">
    <property type="entry name" value="O-ACYLTRANSFERASE"/>
    <property type="match status" value="1"/>
</dbReference>
<feature type="transmembrane region" description="Helical" evidence="1">
    <location>
        <begin position="520"/>
        <end position="540"/>
    </location>
</feature>
<dbReference type="STRING" id="7070.A0A139W8Q2"/>